<reference evidence="1" key="1">
    <citation type="journal article" date="2012" name="PLoS ONE">
        <title>Gene sets for utilization of primary and secondary nutrition supplies in the distal gut of endangered iberian lynx.</title>
        <authorList>
            <person name="Alcaide M."/>
            <person name="Messina E."/>
            <person name="Richter M."/>
            <person name="Bargiela R."/>
            <person name="Peplies J."/>
            <person name="Huws S.A."/>
            <person name="Newbold C.J."/>
            <person name="Golyshin P.N."/>
            <person name="Simon M.A."/>
            <person name="Lopez G."/>
            <person name="Yakimov M.M."/>
            <person name="Ferrer M."/>
        </authorList>
    </citation>
    <scope>NUCLEOTIDE SEQUENCE</scope>
</reference>
<dbReference type="AlphaFoldDB" id="J9GRY0"/>
<comment type="caution">
    <text evidence="1">The sequence shown here is derived from an EMBL/GenBank/DDBJ whole genome shotgun (WGS) entry which is preliminary data.</text>
</comment>
<gene>
    <name evidence="1" type="ORF">EVA_08965</name>
</gene>
<protein>
    <submittedName>
        <fullName evidence="1">Uncharacterized protein</fullName>
    </submittedName>
</protein>
<accession>J9GRY0</accession>
<dbReference type="EMBL" id="AMCI01002357">
    <property type="protein sequence ID" value="EJX02930.1"/>
    <property type="molecule type" value="Genomic_DNA"/>
</dbReference>
<organism evidence="1">
    <name type="scientific">gut metagenome</name>
    <dbReference type="NCBI Taxonomy" id="749906"/>
    <lineage>
        <taxon>unclassified sequences</taxon>
        <taxon>metagenomes</taxon>
        <taxon>organismal metagenomes</taxon>
    </lineage>
</organism>
<sequence length="304" mass="34845">MCRDSSRLDGSCRVFAFPHCEEAEVCTRGGLVVAQSKFGERSDKEFHIVRGKVLIADKRGFSRVKPNLKGKPCRRRCQLSGKYPLLVTNFLILAQGVYHKVSEQGEVGDARLFRICFRNQFLTSERFLLLLRHKADRLNVHVESPFDPAVTFGKHGIPVLKRIAYQGVGWNRRDGIVKVAHFDRRQRHFLHRTVNAQFLNRHPVAHLQHVVHRELNTGNQSQDAVLEYQHQYRGGSTQAGNDPQRIVAQQQGDHDDGSQAEGQQAQKLKDAHQVVFFQLVNRYFGNILQERRDQHHAAEGDVYL</sequence>
<proteinExistence type="predicted"/>
<name>J9GRY0_9ZZZZ</name>
<evidence type="ECO:0000313" key="1">
    <source>
        <dbReference type="EMBL" id="EJX02930.1"/>
    </source>
</evidence>